<reference evidence="2 3" key="1">
    <citation type="journal article" date="2016" name="Nat. Commun.">
        <title>Thousands of microbial genomes shed light on interconnected biogeochemical processes in an aquifer system.</title>
        <authorList>
            <person name="Anantharaman K."/>
            <person name="Brown C.T."/>
            <person name="Hug L.A."/>
            <person name="Sharon I."/>
            <person name="Castelle C.J."/>
            <person name="Probst A.J."/>
            <person name="Thomas B.C."/>
            <person name="Singh A."/>
            <person name="Wilkins M.J."/>
            <person name="Karaoz U."/>
            <person name="Brodie E.L."/>
            <person name="Williams K.H."/>
            <person name="Hubbard S.S."/>
            <person name="Banfield J.F."/>
        </authorList>
    </citation>
    <scope>NUCLEOTIDE SEQUENCE [LARGE SCALE GENOMIC DNA]</scope>
</reference>
<dbReference type="AlphaFoldDB" id="A0A1G2KRI4"/>
<sequence length="186" mass="20386">MITKMQNAKCKIQNYGSRTQCGRPNILYFIFNFLFPERNSGITLLLVILVLSALMTISLGIFNLIFTELRISGELSSSFRALYAADQGMDFMFYRLKTDPAYAGWPDLDIGSCFVGIKDADGSCSTLDTWKIISATCFSGYGDYNAAANYDGTSGSDIITISSTGHSDCSGGLNNVSRKFQSTYPL</sequence>
<proteinExistence type="predicted"/>
<accession>A0A1G2KRI4</accession>
<name>A0A1G2KRI4_9BACT</name>
<keyword evidence="1" id="KW-1133">Transmembrane helix</keyword>
<gene>
    <name evidence="2" type="ORF">A3C12_01595</name>
</gene>
<keyword evidence="1" id="KW-0472">Membrane</keyword>
<evidence type="ECO:0008006" key="4">
    <source>
        <dbReference type="Google" id="ProtNLM"/>
    </source>
</evidence>
<dbReference type="EMBL" id="MHQK01000033">
    <property type="protein sequence ID" value="OHA01192.1"/>
    <property type="molecule type" value="Genomic_DNA"/>
</dbReference>
<dbReference type="Proteomes" id="UP000178710">
    <property type="component" value="Unassembled WGS sequence"/>
</dbReference>
<evidence type="ECO:0000313" key="3">
    <source>
        <dbReference type="Proteomes" id="UP000178710"/>
    </source>
</evidence>
<comment type="caution">
    <text evidence="2">The sequence shown here is derived from an EMBL/GenBank/DDBJ whole genome shotgun (WGS) entry which is preliminary data.</text>
</comment>
<protein>
    <recommendedName>
        <fullName evidence="4">Type 4 fimbrial biogenesis protein PilX N-terminal domain-containing protein</fullName>
    </recommendedName>
</protein>
<evidence type="ECO:0000313" key="2">
    <source>
        <dbReference type="EMBL" id="OHA01192.1"/>
    </source>
</evidence>
<evidence type="ECO:0000256" key="1">
    <source>
        <dbReference type="SAM" id="Phobius"/>
    </source>
</evidence>
<organism evidence="2 3">
    <name type="scientific">Candidatus Sungbacteria bacterium RIFCSPHIGHO2_02_FULL_49_20</name>
    <dbReference type="NCBI Taxonomy" id="1802272"/>
    <lineage>
        <taxon>Bacteria</taxon>
        <taxon>Candidatus Sungiibacteriota</taxon>
    </lineage>
</organism>
<feature type="transmembrane region" description="Helical" evidence="1">
    <location>
        <begin position="42"/>
        <end position="66"/>
    </location>
</feature>
<keyword evidence="1" id="KW-0812">Transmembrane</keyword>